<dbReference type="PaxDb" id="263820-PTO0321"/>
<dbReference type="PANTHER" id="PTHR46401:SF2">
    <property type="entry name" value="GLYCOSYLTRANSFERASE WBBK-RELATED"/>
    <property type="match status" value="1"/>
</dbReference>
<accession>Q6L296</accession>
<dbReference type="InParanoid" id="Q6L296"/>
<evidence type="ECO:0000313" key="3">
    <source>
        <dbReference type="EMBL" id="AAT42906.1"/>
    </source>
</evidence>
<evidence type="ECO:0000313" key="4">
    <source>
        <dbReference type="Proteomes" id="UP000000438"/>
    </source>
</evidence>
<dbReference type="HOGENOM" id="CLU_810421_0_0_2"/>
<dbReference type="Pfam" id="PF00534">
    <property type="entry name" value="Glycos_transf_1"/>
    <property type="match status" value="1"/>
</dbReference>
<evidence type="ECO:0000256" key="1">
    <source>
        <dbReference type="ARBA" id="ARBA00022679"/>
    </source>
</evidence>
<feature type="domain" description="Glycosyl transferase family 1" evidence="2">
    <location>
        <begin position="239"/>
        <end position="292"/>
    </location>
</feature>
<gene>
    <name evidence="3" type="ordered locus">PTO0321</name>
</gene>
<dbReference type="EMBL" id="AE017261">
    <property type="protein sequence ID" value="AAT42906.1"/>
    <property type="molecule type" value="Genomic_DNA"/>
</dbReference>
<reference evidence="3 4" key="1">
    <citation type="journal article" date="2004" name="Proc. Natl. Acad. Sci. U.S.A.">
        <title>Genome sequence of Picrophilus torridus and its implications for life around pH 0.</title>
        <authorList>
            <person name="Futterer O."/>
            <person name="Angelov A."/>
            <person name="Liesegang H."/>
            <person name="Gottschalk G."/>
            <person name="Schleper C."/>
            <person name="Schepers B."/>
            <person name="Dock C."/>
            <person name="Antranikian G."/>
            <person name="Liebl W."/>
        </authorList>
    </citation>
    <scope>NUCLEOTIDE SEQUENCE [LARGE SCALE GENOMIC DNA]</scope>
    <source>
        <strain evidence="4">ATCC 700027 / DSM 9790 / JCM 10055 / NBRC 100828</strain>
    </source>
</reference>
<dbReference type="Gene3D" id="3.40.50.2000">
    <property type="entry name" value="Glycogen Phosphorylase B"/>
    <property type="match status" value="1"/>
</dbReference>
<dbReference type="STRING" id="263820.PTO0321"/>
<dbReference type="InterPro" id="IPR001296">
    <property type="entry name" value="Glyco_trans_1"/>
</dbReference>
<evidence type="ECO:0000259" key="2">
    <source>
        <dbReference type="Pfam" id="PF00534"/>
    </source>
</evidence>
<dbReference type="SUPFAM" id="SSF53756">
    <property type="entry name" value="UDP-Glycosyltransferase/glycogen phosphorylase"/>
    <property type="match status" value="1"/>
</dbReference>
<dbReference type="CAZy" id="GT4">
    <property type="family name" value="Glycosyltransferase Family 4"/>
</dbReference>
<dbReference type="Proteomes" id="UP000000438">
    <property type="component" value="Chromosome"/>
</dbReference>
<dbReference type="eggNOG" id="arCOG01411">
    <property type="taxonomic scope" value="Archaea"/>
</dbReference>
<protein>
    <submittedName>
        <fullName evidence="3">Glycosyltransferase</fullName>
    </submittedName>
</protein>
<dbReference type="PANTHER" id="PTHR46401">
    <property type="entry name" value="GLYCOSYLTRANSFERASE WBBK-RELATED"/>
    <property type="match status" value="1"/>
</dbReference>
<keyword evidence="1" id="KW-0808">Transferase</keyword>
<dbReference type="AlphaFoldDB" id="Q6L296"/>
<dbReference type="GO" id="GO:0016757">
    <property type="term" value="F:glycosyltransferase activity"/>
    <property type="evidence" value="ECO:0007669"/>
    <property type="project" value="InterPro"/>
</dbReference>
<sequence length="342" mass="39689">MNIINITANYKCSMGYNEFKGEFSKILGINVIHSHAGIGVYSEKLQKAMGINLISIPLDKNKSKLQYPGRIIYPEYPKITSGWLLNSFKTGKYIKNEKFSLLHYTAPILKPIRDDDIVTFHDLYMFEKKDNEGIAKKLDKLYLRRIINKYKNLNILSISNETTMNLIDAGFNEDKITTVYNYIDPIFSKRNIKKIENSILTVGDDWWKNSEKIDKIVHGKYYHIHVGRNRADLNYVDVTPEEMVNIYNQAEVLVRMNKFEGFGYPPLESLFCGTPVVTSDLGIYHETLNDSAIFSGFDDLIKNIGIAMDQRDKLLSNFEKIKDRYTIETYKRKMSEFYSNLL</sequence>
<organism evidence="3 4">
    <name type="scientific">Picrophilus torridus (strain ATCC 700027 / DSM 9790 / JCM 10055 / NBRC 100828 / KAW 2/3)</name>
    <dbReference type="NCBI Taxonomy" id="1122961"/>
    <lineage>
        <taxon>Archaea</taxon>
        <taxon>Methanobacteriati</taxon>
        <taxon>Thermoplasmatota</taxon>
        <taxon>Thermoplasmata</taxon>
        <taxon>Thermoplasmatales</taxon>
        <taxon>Picrophilaceae</taxon>
        <taxon>Picrophilus</taxon>
    </lineage>
</organism>
<name>Q6L296_PICTO</name>
<dbReference type="KEGG" id="pto:PTO0321"/>
<proteinExistence type="predicted"/>